<dbReference type="Proteomes" id="UP000542889">
    <property type="component" value="Unassembled WGS sequence"/>
</dbReference>
<dbReference type="AlphaFoldDB" id="A0A7Y7QGZ0"/>
<evidence type="ECO:0000313" key="2">
    <source>
        <dbReference type="Proteomes" id="UP000542889"/>
    </source>
</evidence>
<dbReference type="RefSeq" id="WP_176818382.1">
    <property type="nucleotide sequence ID" value="NZ_JABXWP010000016.1"/>
</dbReference>
<name>A0A7Y7QGZ0_LACRH</name>
<sequence>MKLVYIESIDLFVAMVSTAATQPDHKTLNHIEQDIKAKTGSDCLAVFGDDFEAVQDLSELGKKPSNKDGSSGDGDILTGIVNNDASSIKLAQQTLKQHGWKLMPTYGSGQIVEVYMTRTTGDSNA</sequence>
<comment type="caution">
    <text evidence="1">The sequence shown here is derived from an EMBL/GenBank/DDBJ whole genome shotgun (WGS) entry which is preliminary data.</text>
</comment>
<dbReference type="EMBL" id="JABXWP010000016">
    <property type="protein sequence ID" value="NVO88939.1"/>
    <property type="molecule type" value="Genomic_DNA"/>
</dbReference>
<proteinExistence type="predicted"/>
<evidence type="ECO:0000313" key="1">
    <source>
        <dbReference type="EMBL" id="NVO88939.1"/>
    </source>
</evidence>
<organism evidence="1 2">
    <name type="scientific">Lacticaseibacillus rhamnosus</name>
    <name type="common">Lactobacillus rhamnosus</name>
    <dbReference type="NCBI Taxonomy" id="47715"/>
    <lineage>
        <taxon>Bacteria</taxon>
        <taxon>Bacillati</taxon>
        <taxon>Bacillota</taxon>
        <taxon>Bacilli</taxon>
        <taxon>Lactobacillales</taxon>
        <taxon>Lactobacillaceae</taxon>
        <taxon>Lacticaseibacillus</taxon>
    </lineage>
</organism>
<reference evidence="1 2" key="1">
    <citation type="submission" date="2020-06" db="EMBL/GenBank/DDBJ databases">
        <title>Lactobacillus rhamnosus QC,genome.</title>
        <authorList>
            <person name="Yi H."/>
            <person name="Jin M."/>
        </authorList>
    </citation>
    <scope>NUCLEOTIDE SEQUENCE [LARGE SCALE GENOMIC DNA]</scope>
    <source>
        <strain evidence="1 2">QC</strain>
    </source>
</reference>
<accession>A0A7Y7QGZ0</accession>
<gene>
    <name evidence="1" type="ORF">HWN39_10660</name>
</gene>
<protein>
    <submittedName>
        <fullName evidence="1">Uncharacterized protein</fullName>
    </submittedName>
</protein>